<feature type="region of interest" description="Disordered" evidence="3">
    <location>
        <begin position="397"/>
        <end position="427"/>
    </location>
</feature>
<dbReference type="GO" id="GO:0003676">
    <property type="term" value="F:nucleic acid binding"/>
    <property type="evidence" value="ECO:0007669"/>
    <property type="project" value="InterPro"/>
</dbReference>
<protein>
    <recommendedName>
        <fullName evidence="7">Werner syndrome-like exonuclease</fullName>
    </recommendedName>
</protein>
<dbReference type="GO" id="GO:0005737">
    <property type="term" value="C:cytoplasm"/>
    <property type="evidence" value="ECO:0007669"/>
    <property type="project" value="TreeGrafter"/>
</dbReference>
<keyword evidence="2" id="KW-0378">Hydrolase</keyword>
<evidence type="ECO:0000256" key="2">
    <source>
        <dbReference type="ARBA" id="ARBA00022801"/>
    </source>
</evidence>
<keyword evidence="6" id="KW-1185">Reference proteome</keyword>
<keyword evidence="4" id="KW-0812">Transmembrane</keyword>
<keyword evidence="4" id="KW-1133">Transmembrane helix</keyword>
<dbReference type="InterPro" id="IPR036397">
    <property type="entry name" value="RNaseH_sf"/>
</dbReference>
<dbReference type="PANTHER" id="PTHR13620">
    <property type="entry name" value="3-5 EXONUCLEASE"/>
    <property type="match status" value="1"/>
</dbReference>
<dbReference type="PANTHER" id="PTHR13620:SF100">
    <property type="entry name" value="3'-5' EXONUCLEASE DOMAIN-CONTAINING PROTEIN"/>
    <property type="match status" value="1"/>
</dbReference>
<dbReference type="EMBL" id="MJEQ01037184">
    <property type="protein sequence ID" value="OIT06006.1"/>
    <property type="molecule type" value="Genomic_DNA"/>
</dbReference>
<dbReference type="OMA" id="KYKRCEL"/>
<accession>A0A1J6IMC5</accession>
<evidence type="ECO:0008006" key="7">
    <source>
        <dbReference type="Google" id="ProtNLM"/>
    </source>
</evidence>
<dbReference type="Gene3D" id="3.30.420.10">
    <property type="entry name" value="Ribonuclease H-like superfamily/Ribonuclease H"/>
    <property type="match status" value="1"/>
</dbReference>
<comment type="caution">
    <text evidence="5">The sequence shown here is derived from an EMBL/GenBank/DDBJ whole genome shotgun (WGS) entry which is preliminary data.</text>
</comment>
<feature type="transmembrane region" description="Helical" evidence="4">
    <location>
        <begin position="23"/>
        <end position="45"/>
    </location>
</feature>
<dbReference type="AlphaFoldDB" id="A0A1J6IMC5"/>
<dbReference type="InterPro" id="IPR012337">
    <property type="entry name" value="RNaseH-like_sf"/>
</dbReference>
<dbReference type="STRING" id="49451.A0A1J6IMC5"/>
<reference evidence="5" key="1">
    <citation type="submission" date="2016-11" db="EMBL/GenBank/DDBJ databases">
        <title>The genome of Nicotiana attenuata.</title>
        <authorList>
            <person name="Xu S."/>
            <person name="Brockmoeller T."/>
            <person name="Gaquerel E."/>
            <person name="Navarro A."/>
            <person name="Kuhl H."/>
            <person name="Gase K."/>
            <person name="Ling Z."/>
            <person name="Zhou W."/>
            <person name="Kreitzer C."/>
            <person name="Stanke M."/>
            <person name="Tang H."/>
            <person name="Lyons E."/>
            <person name="Pandey P."/>
            <person name="Pandey S.P."/>
            <person name="Timmermann B."/>
            <person name="Baldwin I.T."/>
        </authorList>
    </citation>
    <scope>NUCLEOTIDE SEQUENCE [LARGE SCALE GENOMIC DNA]</scope>
    <source>
        <strain evidence="5">UT</strain>
    </source>
</reference>
<dbReference type="Proteomes" id="UP000187609">
    <property type="component" value="Unassembled WGS sequence"/>
</dbReference>
<evidence type="ECO:0000256" key="4">
    <source>
        <dbReference type="SAM" id="Phobius"/>
    </source>
</evidence>
<dbReference type="Gramene" id="OIT06006">
    <property type="protein sequence ID" value="OIT06006"/>
    <property type="gene ID" value="A4A49_40240"/>
</dbReference>
<gene>
    <name evidence="5" type="ORF">A4A49_40240</name>
</gene>
<dbReference type="SUPFAM" id="SSF53098">
    <property type="entry name" value="Ribonuclease H-like"/>
    <property type="match status" value="1"/>
</dbReference>
<name>A0A1J6IMC5_NICAT</name>
<evidence type="ECO:0000313" key="6">
    <source>
        <dbReference type="Proteomes" id="UP000187609"/>
    </source>
</evidence>
<evidence type="ECO:0000313" key="5">
    <source>
        <dbReference type="EMBL" id="OIT06006.1"/>
    </source>
</evidence>
<dbReference type="OrthoDB" id="446462at2759"/>
<evidence type="ECO:0000256" key="3">
    <source>
        <dbReference type="SAM" id="MobiDB-lite"/>
    </source>
</evidence>
<organism evidence="5 6">
    <name type="scientific">Nicotiana attenuata</name>
    <name type="common">Coyote tobacco</name>
    <dbReference type="NCBI Taxonomy" id="49451"/>
    <lineage>
        <taxon>Eukaryota</taxon>
        <taxon>Viridiplantae</taxon>
        <taxon>Streptophyta</taxon>
        <taxon>Embryophyta</taxon>
        <taxon>Tracheophyta</taxon>
        <taxon>Spermatophyta</taxon>
        <taxon>Magnoliopsida</taxon>
        <taxon>eudicotyledons</taxon>
        <taxon>Gunneridae</taxon>
        <taxon>Pentapetalae</taxon>
        <taxon>asterids</taxon>
        <taxon>lamiids</taxon>
        <taxon>Solanales</taxon>
        <taxon>Solanaceae</taxon>
        <taxon>Nicotianoideae</taxon>
        <taxon>Nicotianeae</taxon>
        <taxon>Nicotiana</taxon>
    </lineage>
</organism>
<dbReference type="GO" id="GO:0008408">
    <property type="term" value="F:3'-5' exonuclease activity"/>
    <property type="evidence" value="ECO:0007669"/>
    <property type="project" value="TreeGrafter"/>
</dbReference>
<feature type="compositionally biased region" description="Basic and acidic residues" evidence="3">
    <location>
        <begin position="408"/>
        <end position="422"/>
    </location>
</feature>
<keyword evidence="1" id="KW-0540">Nuclease</keyword>
<dbReference type="GO" id="GO:0005634">
    <property type="term" value="C:nucleus"/>
    <property type="evidence" value="ECO:0007669"/>
    <property type="project" value="TreeGrafter"/>
</dbReference>
<dbReference type="InterPro" id="IPR051132">
    <property type="entry name" value="3-5_Exonuclease_domain"/>
</dbReference>
<evidence type="ECO:0000256" key="1">
    <source>
        <dbReference type="ARBA" id="ARBA00022722"/>
    </source>
</evidence>
<feature type="transmembrane region" description="Helical" evidence="4">
    <location>
        <begin position="126"/>
        <end position="144"/>
    </location>
</feature>
<keyword evidence="4" id="KW-0472">Membrane</keyword>
<dbReference type="KEGG" id="nau:109207577"/>
<sequence length="494" mass="55166">MTFSCASCQYFVSVALQYWVKSYFHWGVVPFCSICYGTLILLLIFSPSIHTKPTILGSSHSSNKPMAGTVYLRTNRFEVKLEGITFKAKEFESLCTVDFLFPEGKIWVRPPVVGLDVMRHPRDPSIILVLFCFGVGCLILRFHSGEQLPDPVLKFLTDERIRFVGFGIPEKKDLFPFEELGLTKDKVDIGYLATKYFNNPKYKRCELGELARKVLGIKRMIGLTEASSFERHEQIKCAICQLFISTVIAMSLFTTKDKKKLADAPKKTSFLKNLSSLPLLSEGWFKLPKGKKGDKNLSLQRSTDVLVRTSSEEEDYLVDAVNKHKEGTNGNDLIQAKIAEFTLCDDSADFWGDKEDAMVDDRVQEKSSECKLDGVSPHVSGGESGSGEDLVLVEVSEHKSGDDSAYAKAKESSANDEPKEEALVSLENDDSKKEAAYLKKRPIKGILKCPSAGLEAWNSLSPNPDSPVSVDNAKISLRRANSKGYNVCFKEQWL</sequence>
<proteinExistence type="predicted"/>